<dbReference type="KEGG" id="pcw:110218636"/>
<proteinExistence type="predicted"/>
<feature type="compositionally biased region" description="Low complexity" evidence="1">
    <location>
        <begin position="10"/>
        <end position="25"/>
    </location>
</feature>
<feature type="compositionally biased region" description="Basic residues" evidence="1">
    <location>
        <begin position="71"/>
        <end position="84"/>
    </location>
</feature>
<dbReference type="AlphaFoldDB" id="A0A6P5LFF0"/>
<dbReference type="InParanoid" id="A0A6P5LFF0"/>
<sequence>MPGKYTVKQAPAGANAGRTRARAGGSLSGPTRGTRPAVALAELSRSRFVQLRGPRDAEPEGGQTPTPEKGRARRGAGRRAHSAGRRPEDKRGRRGLARRGGGRRSSSSRAQPSPAQPGPGAASARRCRSTQVQRAGGGRGAGWPRSFQPRSRSRSRAGLWNAEHLGRCPGAGGRLGKKLSSGFSSPPGSCCRAPGPGRAGVCVAAAAAAALRQASAFSQEPPGPRLIEAVDGIELGRIPVLGYISRCFLKTSTEVVFKVSEP</sequence>
<feature type="region of interest" description="Disordered" evidence="1">
    <location>
        <begin position="1"/>
        <end position="157"/>
    </location>
</feature>
<keyword evidence="2" id="KW-1185">Reference proteome</keyword>
<name>A0A6P5LFF0_PHACI</name>
<organism evidence="2 3">
    <name type="scientific">Phascolarctos cinereus</name>
    <name type="common">Koala</name>
    <dbReference type="NCBI Taxonomy" id="38626"/>
    <lineage>
        <taxon>Eukaryota</taxon>
        <taxon>Metazoa</taxon>
        <taxon>Chordata</taxon>
        <taxon>Craniata</taxon>
        <taxon>Vertebrata</taxon>
        <taxon>Euteleostomi</taxon>
        <taxon>Mammalia</taxon>
        <taxon>Metatheria</taxon>
        <taxon>Diprotodontia</taxon>
        <taxon>Phascolarctidae</taxon>
        <taxon>Phascolarctos</taxon>
    </lineage>
</organism>
<evidence type="ECO:0000313" key="2">
    <source>
        <dbReference type="Proteomes" id="UP000515140"/>
    </source>
</evidence>
<gene>
    <name evidence="3" type="primary">LOC110218636</name>
</gene>
<evidence type="ECO:0000313" key="3">
    <source>
        <dbReference type="RefSeq" id="XP_020857080.1"/>
    </source>
</evidence>
<evidence type="ECO:0000256" key="1">
    <source>
        <dbReference type="SAM" id="MobiDB-lite"/>
    </source>
</evidence>
<dbReference type="GeneID" id="110218636"/>
<feature type="compositionally biased region" description="Basic residues" evidence="1">
    <location>
        <begin position="92"/>
        <end position="102"/>
    </location>
</feature>
<dbReference type="RefSeq" id="XP_020857080.1">
    <property type="nucleotide sequence ID" value="XM_021001421.1"/>
</dbReference>
<dbReference type="Proteomes" id="UP000515140">
    <property type="component" value="Unplaced"/>
</dbReference>
<accession>A0A6P5LFF0</accession>
<reference evidence="3" key="1">
    <citation type="submission" date="2025-08" db="UniProtKB">
        <authorList>
            <consortium name="RefSeq"/>
        </authorList>
    </citation>
    <scope>IDENTIFICATION</scope>
    <source>
        <tissue evidence="3">Spleen</tissue>
    </source>
</reference>
<feature type="compositionally biased region" description="Low complexity" evidence="1">
    <location>
        <begin position="104"/>
        <end position="124"/>
    </location>
</feature>
<protein>
    <submittedName>
        <fullName evidence="3">Uncharacterized protein LOC110218636</fullName>
    </submittedName>
</protein>